<dbReference type="Proteomes" id="UP001198862">
    <property type="component" value="Unassembled WGS sequence"/>
</dbReference>
<dbReference type="InterPro" id="IPR050261">
    <property type="entry name" value="FrsA_esterase"/>
</dbReference>
<comment type="caution">
    <text evidence="2">The sequence shown here is derived from an EMBL/GenBank/DDBJ whole genome shotgun (WGS) entry which is preliminary data.</text>
</comment>
<dbReference type="Gene3D" id="3.40.50.1820">
    <property type="entry name" value="alpha/beta hydrolase"/>
    <property type="match status" value="1"/>
</dbReference>
<reference evidence="2 3" key="1">
    <citation type="submission" date="2021-11" db="EMBL/GenBank/DDBJ databases">
        <authorList>
            <person name="Lee D.-H."/>
            <person name="Kim S.-B."/>
        </authorList>
    </citation>
    <scope>NUCLEOTIDE SEQUENCE [LARGE SCALE GENOMIC DNA]</scope>
    <source>
        <strain evidence="2 3">KCTC 52223</strain>
    </source>
</reference>
<gene>
    <name evidence="2" type="ORF">LJ725_20635</name>
</gene>
<name>A0ABS8KZA1_9HYPH</name>
<evidence type="ECO:0000259" key="1">
    <source>
        <dbReference type="Pfam" id="PF00326"/>
    </source>
</evidence>
<feature type="domain" description="Peptidase S9 prolyl oligopeptidase catalytic" evidence="1">
    <location>
        <begin position="79"/>
        <end position="162"/>
    </location>
</feature>
<protein>
    <submittedName>
        <fullName evidence="2">Prolyl oligopeptidase family serine peptidase</fullName>
    </submittedName>
</protein>
<dbReference type="PANTHER" id="PTHR22946">
    <property type="entry name" value="DIENELACTONE HYDROLASE DOMAIN-CONTAINING PROTEIN-RELATED"/>
    <property type="match status" value="1"/>
</dbReference>
<dbReference type="InterPro" id="IPR029058">
    <property type="entry name" value="AB_hydrolase_fold"/>
</dbReference>
<keyword evidence="3" id="KW-1185">Reference proteome</keyword>
<dbReference type="EMBL" id="JAJISD010000009">
    <property type="protein sequence ID" value="MCC8431387.1"/>
    <property type="molecule type" value="Genomic_DNA"/>
</dbReference>
<dbReference type="Pfam" id="PF00326">
    <property type="entry name" value="Peptidase_S9"/>
    <property type="match status" value="1"/>
</dbReference>
<organism evidence="2 3">
    <name type="scientific">Reyranella aquatilis</name>
    <dbReference type="NCBI Taxonomy" id="2035356"/>
    <lineage>
        <taxon>Bacteria</taxon>
        <taxon>Pseudomonadati</taxon>
        <taxon>Pseudomonadota</taxon>
        <taxon>Alphaproteobacteria</taxon>
        <taxon>Hyphomicrobiales</taxon>
        <taxon>Reyranellaceae</taxon>
        <taxon>Reyranella</taxon>
    </lineage>
</organism>
<evidence type="ECO:0000313" key="2">
    <source>
        <dbReference type="EMBL" id="MCC8431387.1"/>
    </source>
</evidence>
<accession>A0ABS8KZA1</accession>
<dbReference type="InterPro" id="IPR001375">
    <property type="entry name" value="Peptidase_S9_cat"/>
</dbReference>
<dbReference type="RefSeq" id="WP_230552659.1">
    <property type="nucleotide sequence ID" value="NZ_JAJISD010000009.1"/>
</dbReference>
<dbReference type="SUPFAM" id="SSF53474">
    <property type="entry name" value="alpha/beta-Hydrolases"/>
    <property type="match status" value="1"/>
</dbReference>
<evidence type="ECO:0000313" key="3">
    <source>
        <dbReference type="Proteomes" id="UP001198862"/>
    </source>
</evidence>
<sequence>MRLGPVAVLLFFFFCIGPLAAQDREQVVRLPGPNGSTLVATVMRPPGEAKNPLVVINHGSPADGSQRYKMERPRYTALSSWFLSRGYVVALPLRRGYGETGGDWAEGYGLCDAPDYYRAGLQGAADIQATIDFMRTQPYVAADRTLVVGQSAGGWATVALSSRNPAGVAGMINFAGGRGGHQKLSGGGIGNCTPRALVDAAGRYGATARVPMLWIYAENDSFFEPSLARRMAEAYNTAGGKATYRPVGAFGRDGHSLAGASNGNSVWSPLVESFLAGLR</sequence>
<proteinExistence type="predicted"/>